<dbReference type="EMBL" id="CP091092">
    <property type="protein sequence ID" value="WFN37080.1"/>
    <property type="molecule type" value="Genomic_DNA"/>
</dbReference>
<dbReference type="PANTHER" id="PTHR36842:SF1">
    <property type="entry name" value="PROTEIN TOLB"/>
    <property type="match status" value="1"/>
</dbReference>
<dbReference type="PANTHER" id="PTHR36842">
    <property type="entry name" value="PROTEIN TOLB HOMOLOG"/>
    <property type="match status" value="1"/>
</dbReference>
<dbReference type="KEGG" id="manq:L1994_01400"/>
<protein>
    <recommendedName>
        <fullName evidence="3">DUF5050 domain-containing protein</fullName>
    </recommendedName>
</protein>
<evidence type="ECO:0000313" key="1">
    <source>
        <dbReference type="EMBL" id="WFN37080.1"/>
    </source>
</evidence>
<dbReference type="RefSeq" id="WP_278099918.1">
    <property type="nucleotide sequence ID" value="NZ_CP091092.1"/>
</dbReference>
<dbReference type="GeneID" id="79949010"/>
<proteinExistence type="predicted"/>
<organism evidence="1 2">
    <name type="scientific">Methanomicrobium antiquum</name>
    <dbReference type="NCBI Taxonomy" id="487686"/>
    <lineage>
        <taxon>Archaea</taxon>
        <taxon>Methanobacteriati</taxon>
        <taxon>Methanobacteriota</taxon>
        <taxon>Stenosarchaea group</taxon>
        <taxon>Methanomicrobia</taxon>
        <taxon>Methanomicrobiales</taxon>
        <taxon>Methanomicrobiaceae</taxon>
        <taxon>Methanomicrobium</taxon>
    </lineage>
</organism>
<evidence type="ECO:0000313" key="2">
    <source>
        <dbReference type="Proteomes" id="UP001218895"/>
    </source>
</evidence>
<name>A0AAF0FP64_9EURY</name>
<keyword evidence="2" id="KW-1185">Reference proteome</keyword>
<reference evidence="1" key="1">
    <citation type="submission" date="2022-01" db="EMBL/GenBank/DDBJ databases">
        <title>Complete genome of Methanomicrobium antiquum DSM 21220.</title>
        <authorList>
            <person name="Chen S.-C."/>
            <person name="You Y.-T."/>
            <person name="Zhou Y.-Z."/>
            <person name="Lai M.-C."/>
        </authorList>
    </citation>
    <scope>NUCLEOTIDE SEQUENCE</scope>
    <source>
        <strain evidence="1">DSM 21220</strain>
    </source>
</reference>
<dbReference type="SUPFAM" id="SSF69304">
    <property type="entry name" value="Tricorn protease N-terminal domain"/>
    <property type="match status" value="1"/>
</dbReference>
<sequence length="334" mass="38245">MEISVKFKLIFVAFIIILSSIVPFVSAGDPVMFSEGDSYDSYVSGNYIVYTDFKDDPFGREPEWYRYGIVRGKPNFFKDLPIGNTYLFNISSNTTTPVYKSVCRSISPWIKDDTVYWYENRLSPAYFDSDDPNPLDIFLYSVPIERINYQAAENYSMLNPNVTLSRKSGYNYSERKRPMFSSDLIEVVHSNDKTSDLFMYYTDPDIGNKTLIASGPYLCYASPQLYGDRIFWEDCRSGYSQLYVYSLKTGREYQIAPQYFSQYDCSFDGDIVAWTTYGGDLYYTNISGLIDEKSSENSYEPVSGSEESDIDTVILIFAISTAILIMATKRGGLY</sequence>
<gene>
    <name evidence="1" type="ORF">L1994_01400</name>
</gene>
<evidence type="ECO:0008006" key="3">
    <source>
        <dbReference type="Google" id="ProtNLM"/>
    </source>
</evidence>
<dbReference type="AlphaFoldDB" id="A0AAF0FP64"/>
<accession>A0AAF0FP64</accession>
<dbReference type="Proteomes" id="UP001218895">
    <property type="component" value="Chromosome"/>
</dbReference>